<protein>
    <submittedName>
        <fullName evidence="1">Uncharacterized protein</fullName>
    </submittedName>
</protein>
<dbReference type="RefSeq" id="WP_031504101.1">
    <property type="nucleotide sequence ID" value="NZ_JASZ02000002.1"/>
</dbReference>
<sequence length="91" mass="10777">MIKLTEKPPDFIKMEVQLTIPQTEIFQFLQSKGYEIKAYPIHHEAVEEFLITEPVHIWHTFTATKKDEEQSGDNQFLKVFKKEVKNLLKIC</sequence>
<reference evidence="1 2" key="2">
    <citation type="submission" date="2017-05" db="EMBL/GenBank/DDBJ databases">
        <title>Genome of Chryseobacterium haifense.</title>
        <authorList>
            <person name="Newman J.D."/>
        </authorList>
    </citation>
    <scope>NUCLEOTIDE SEQUENCE [LARGE SCALE GENOMIC DNA]</scope>
    <source>
        <strain evidence="1 2">DSM 19056</strain>
    </source>
</reference>
<gene>
    <name evidence="1" type="ORF">AP75_01995</name>
</gene>
<accession>A0A246BC73</accession>
<dbReference type="EMBL" id="JASZ02000002">
    <property type="protein sequence ID" value="OWK99283.1"/>
    <property type="molecule type" value="Genomic_DNA"/>
</dbReference>
<evidence type="ECO:0000313" key="2">
    <source>
        <dbReference type="Proteomes" id="UP000197587"/>
    </source>
</evidence>
<evidence type="ECO:0000313" key="1">
    <source>
        <dbReference type="EMBL" id="OWK99283.1"/>
    </source>
</evidence>
<dbReference type="Proteomes" id="UP000197587">
    <property type="component" value="Unassembled WGS sequence"/>
</dbReference>
<name>A0A246BC73_9FLAO</name>
<reference evidence="1 2" key="1">
    <citation type="submission" date="2014-01" db="EMBL/GenBank/DDBJ databases">
        <authorList>
            <consortium name="Genome Consortium for Active Teaching"/>
            <person name="Sontag T.C."/>
            <person name="Newman J.D."/>
        </authorList>
    </citation>
    <scope>NUCLEOTIDE SEQUENCE [LARGE SCALE GENOMIC DNA]</scope>
    <source>
        <strain evidence="1 2">DSM 19056</strain>
    </source>
</reference>
<dbReference type="AlphaFoldDB" id="A0A246BC73"/>
<organism evidence="1 2">
    <name type="scientific">Kaistella haifensis DSM 19056</name>
    <dbReference type="NCBI Taxonomy" id="1450526"/>
    <lineage>
        <taxon>Bacteria</taxon>
        <taxon>Pseudomonadati</taxon>
        <taxon>Bacteroidota</taxon>
        <taxon>Flavobacteriia</taxon>
        <taxon>Flavobacteriales</taxon>
        <taxon>Weeksellaceae</taxon>
        <taxon>Chryseobacterium group</taxon>
        <taxon>Kaistella</taxon>
    </lineage>
</organism>
<keyword evidence="2" id="KW-1185">Reference proteome</keyword>
<comment type="caution">
    <text evidence="1">The sequence shown here is derived from an EMBL/GenBank/DDBJ whole genome shotgun (WGS) entry which is preliminary data.</text>
</comment>
<proteinExistence type="predicted"/>